<dbReference type="CDD" id="cd01949">
    <property type="entry name" value="GGDEF"/>
    <property type="match status" value="1"/>
</dbReference>
<comment type="caution">
    <text evidence="8">The sequence shown here is derived from an EMBL/GenBank/DDBJ whole genome shotgun (WGS) entry which is preliminary data.</text>
</comment>
<gene>
    <name evidence="8" type="ORF">ACFQ19_08060</name>
</gene>
<dbReference type="GO" id="GO:0052621">
    <property type="term" value="F:diguanylate cyclase activity"/>
    <property type="evidence" value="ECO:0007669"/>
    <property type="project" value="UniProtKB-EC"/>
</dbReference>
<evidence type="ECO:0000259" key="7">
    <source>
        <dbReference type="PROSITE" id="PS50887"/>
    </source>
</evidence>
<feature type="transmembrane region" description="Helical" evidence="6">
    <location>
        <begin position="146"/>
        <end position="163"/>
    </location>
</feature>
<evidence type="ECO:0000256" key="2">
    <source>
        <dbReference type="ARBA" id="ARBA00022475"/>
    </source>
</evidence>
<dbReference type="Pfam" id="PF07694">
    <property type="entry name" value="5TM-5TMR_LYT"/>
    <property type="match status" value="1"/>
</dbReference>
<evidence type="ECO:0000256" key="3">
    <source>
        <dbReference type="ARBA" id="ARBA00022692"/>
    </source>
</evidence>
<dbReference type="PANTHER" id="PTHR45138">
    <property type="entry name" value="REGULATORY COMPONENTS OF SENSORY TRANSDUCTION SYSTEM"/>
    <property type="match status" value="1"/>
</dbReference>
<dbReference type="PANTHER" id="PTHR45138:SF9">
    <property type="entry name" value="DIGUANYLATE CYCLASE DGCM-RELATED"/>
    <property type="match status" value="1"/>
</dbReference>
<dbReference type="EC" id="2.7.7.65" evidence="8"/>
<keyword evidence="8" id="KW-0548">Nucleotidyltransferase</keyword>
<feature type="transmembrane region" description="Helical" evidence="6">
    <location>
        <begin position="7"/>
        <end position="30"/>
    </location>
</feature>
<dbReference type="InterPro" id="IPR043128">
    <property type="entry name" value="Rev_trsase/Diguanyl_cyclase"/>
</dbReference>
<dbReference type="InterPro" id="IPR029787">
    <property type="entry name" value="Nucleotide_cyclase"/>
</dbReference>
<keyword evidence="9" id="KW-1185">Reference proteome</keyword>
<evidence type="ECO:0000256" key="6">
    <source>
        <dbReference type="SAM" id="Phobius"/>
    </source>
</evidence>
<dbReference type="RefSeq" id="WP_379591566.1">
    <property type="nucleotide sequence ID" value="NZ_JBHTKK010000007.1"/>
</dbReference>
<name>A0ABW3NE76_9BACI</name>
<feature type="transmembrane region" description="Helical" evidence="6">
    <location>
        <begin position="169"/>
        <end position="193"/>
    </location>
</feature>
<dbReference type="InterPro" id="IPR011620">
    <property type="entry name" value="Sig_transdc_His_kinase_LytS_TM"/>
</dbReference>
<dbReference type="SUPFAM" id="SSF55073">
    <property type="entry name" value="Nucleotide cyclase"/>
    <property type="match status" value="1"/>
</dbReference>
<keyword evidence="5 6" id="KW-0472">Membrane</keyword>
<sequence length="381" mass="43343">MINGNILFYFFDDFFINLCIIITLTILYIPLRSKLNIAAMPFWQKGIIDGVICGLASVILIVFSIEMAENILVDLRFVPIMLVLLFNGFFPAVIAGIVLIIGRFMIGGMSDFSVSAMFIVIALLAGFQLIYKLYQPDKEKGTYRKAIIMILYSNVVFAIFTMFHFSNHYFYLITFLPMYCLISFAGGLTALFFTNYMKKTEMLLSRYKEEVSTDFLTGLQNMRSFAAIWEKSIDRAVTKKEKLTILTLDIDQFKEINDTYGHPDGDQLLTQFSNILAKNTRSLDKAFRHGGDEFLIILPNCGITNGLEVAERIREEVAEHSFQISKNRYIHVTVSIGAATYPDTCSHYQQIIQQADEALYKAKHAGKNQIYSNITSSQKES</sequence>
<dbReference type="NCBIfam" id="TIGR00254">
    <property type="entry name" value="GGDEF"/>
    <property type="match status" value="1"/>
</dbReference>
<protein>
    <submittedName>
        <fullName evidence="8">Diguanylate cyclase</fullName>
        <ecNumber evidence="8">2.7.7.65</ecNumber>
    </submittedName>
</protein>
<dbReference type="PROSITE" id="PS50887">
    <property type="entry name" value="GGDEF"/>
    <property type="match status" value="1"/>
</dbReference>
<feature type="transmembrane region" description="Helical" evidence="6">
    <location>
        <begin position="42"/>
        <end position="65"/>
    </location>
</feature>
<accession>A0ABW3NE76</accession>
<dbReference type="InterPro" id="IPR050469">
    <property type="entry name" value="Diguanylate_Cyclase"/>
</dbReference>
<keyword evidence="8" id="KW-0808">Transferase</keyword>
<comment type="subcellular location">
    <subcellularLocation>
        <location evidence="1">Cell membrane</location>
        <topology evidence="1">Multi-pass membrane protein</topology>
    </subcellularLocation>
</comment>
<evidence type="ECO:0000256" key="1">
    <source>
        <dbReference type="ARBA" id="ARBA00004651"/>
    </source>
</evidence>
<evidence type="ECO:0000313" key="9">
    <source>
        <dbReference type="Proteomes" id="UP001597041"/>
    </source>
</evidence>
<keyword evidence="3 6" id="KW-0812">Transmembrane</keyword>
<organism evidence="8 9">
    <name type="scientific">Oceanobacillus locisalsi</name>
    <dbReference type="NCBI Taxonomy" id="546107"/>
    <lineage>
        <taxon>Bacteria</taxon>
        <taxon>Bacillati</taxon>
        <taxon>Bacillota</taxon>
        <taxon>Bacilli</taxon>
        <taxon>Bacillales</taxon>
        <taxon>Bacillaceae</taxon>
        <taxon>Oceanobacillus</taxon>
    </lineage>
</organism>
<proteinExistence type="predicted"/>
<keyword evidence="4 6" id="KW-1133">Transmembrane helix</keyword>
<evidence type="ECO:0000256" key="5">
    <source>
        <dbReference type="ARBA" id="ARBA00023136"/>
    </source>
</evidence>
<keyword evidence="2" id="KW-1003">Cell membrane</keyword>
<evidence type="ECO:0000313" key="8">
    <source>
        <dbReference type="EMBL" id="MFD1065979.1"/>
    </source>
</evidence>
<feature type="transmembrane region" description="Helical" evidence="6">
    <location>
        <begin position="112"/>
        <end position="134"/>
    </location>
</feature>
<dbReference type="EMBL" id="JBHTKK010000007">
    <property type="protein sequence ID" value="MFD1065979.1"/>
    <property type="molecule type" value="Genomic_DNA"/>
</dbReference>
<feature type="transmembrane region" description="Helical" evidence="6">
    <location>
        <begin position="77"/>
        <end position="106"/>
    </location>
</feature>
<evidence type="ECO:0000256" key="4">
    <source>
        <dbReference type="ARBA" id="ARBA00022989"/>
    </source>
</evidence>
<dbReference type="InterPro" id="IPR000160">
    <property type="entry name" value="GGDEF_dom"/>
</dbReference>
<dbReference type="Gene3D" id="3.30.70.270">
    <property type="match status" value="1"/>
</dbReference>
<reference evidence="9" key="1">
    <citation type="journal article" date="2019" name="Int. J. Syst. Evol. Microbiol.">
        <title>The Global Catalogue of Microorganisms (GCM) 10K type strain sequencing project: providing services to taxonomists for standard genome sequencing and annotation.</title>
        <authorList>
            <consortium name="The Broad Institute Genomics Platform"/>
            <consortium name="The Broad Institute Genome Sequencing Center for Infectious Disease"/>
            <person name="Wu L."/>
            <person name="Ma J."/>
        </authorList>
    </citation>
    <scope>NUCLEOTIDE SEQUENCE [LARGE SCALE GENOMIC DNA]</scope>
    <source>
        <strain evidence="9">CCUG 56608</strain>
    </source>
</reference>
<dbReference type="Pfam" id="PF00990">
    <property type="entry name" value="GGDEF"/>
    <property type="match status" value="1"/>
</dbReference>
<feature type="domain" description="GGDEF" evidence="7">
    <location>
        <begin position="241"/>
        <end position="375"/>
    </location>
</feature>
<dbReference type="Proteomes" id="UP001597041">
    <property type="component" value="Unassembled WGS sequence"/>
</dbReference>
<dbReference type="SMART" id="SM00267">
    <property type="entry name" value="GGDEF"/>
    <property type="match status" value="1"/>
</dbReference>